<dbReference type="AlphaFoldDB" id="A0A6G1PVC6"/>
<name>A0A6G1PVC6_CHAAH</name>
<evidence type="ECO:0000313" key="2">
    <source>
        <dbReference type="EMBL" id="KAF3693936.1"/>
    </source>
</evidence>
<evidence type="ECO:0000256" key="1">
    <source>
        <dbReference type="SAM" id="MobiDB-lite"/>
    </source>
</evidence>
<feature type="compositionally biased region" description="Polar residues" evidence="1">
    <location>
        <begin position="217"/>
        <end position="228"/>
    </location>
</feature>
<organism evidence="2 3">
    <name type="scientific">Channa argus</name>
    <name type="common">Northern snakehead</name>
    <name type="synonym">Ophicephalus argus</name>
    <dbReference type="NCBI Taxonomy" id="215402"/>
    <lineage>
        <taxon>Eukaryota</taxon>
        <taxon>Metazoa</taxon>
        <taxon>Chordata</taxon>
        <taxon>Craniata</taxon>
        <taxon>Vertebrata</taxon>
        <taxon>Euteleostomi</taxon>
        <taxon>Actinopterygii</taxon>
        <taxon>Neopterygii</taxon>
        <taxon>Teleostei</taxon>
        <taxon>Neoteleostei</taxon>
        <taxon>Acanthomorphata</taxon>
        <taxon>Anabantaria</taxon>
        <taxon>Anabantiformes</taxon>
        <taxon>Channoidei</taxon>
        <taxon>Channidae</taxon>
        <taxon>Channa</taxon>
    </lineage>
</organism>
<feature type="compositionally biased region" description="Basic and acidic residues" evidence="1">
    <location>
        <begin position="495"/>
        <end position="514"/>
    </location>
</feature>
<dbReference type="Proteomes" id="UP000503349">
    <property type="component" value="Chromosome 9"/>
</dbReference>
<reference evidence="3" key="2">
    <citation type="submission" date="2019-02" db="EMBL/GenBank/DDBJ databases">
        <title>Opniocepnalus argus Var Kimnra genome.</title>
        <authorList>
            <person name="Zhou C."/>
            <person name="Xiao S."/>
        </authorList>
    </citation>
    <scope>NUCLEOTIDE SEQUENCE [LARGE SCALE GENOMIC DNA]</scope>
</reference>
<reference evidence="2 3" key="1">
    <citation type="submission" date="2019-02" db="EMBL/GenBank/DDBJ databases">
        <title>Opniocepnalus argus genome.</title>
        <authorList>
            <person name="Zhou C."/>
            <person name="Xiao S."/>
        </authorList>
    </citation>
    <scope>NUCLEOTIDE SEQUENCE [LARGE SCALE GENOMIC DNA]</scope>
    <source>
        <strain evidence="2">OARG1902GOOAL</strain>
        <tissue evidence="2">Muscle</tissue>
    </source>
</reference>
<feature type="region of interest" description="Disordered" evidence="1">
    <location>
        <begin position="432"/>
        <end position="532"/>
    </location>
</feature>
<gene>
    <name evidence="2" type="ORF">EXN66_Car009612</name>
</gene>
<feature type="compositionally biased region" description="Polar residues" evidence="1">
    <location>
        <begin position="275"/>
        <end position="291"/>
    </location>
</feature>
<feature type="compositionally biased region" description="Basic and acidic residues" evidence="1">
    <location>
        <begin position="303"/>
        <end position="326"/>
    </location>
</feature>
<keyword evidence="3" id="KW-1185">Reference proteome</keyword>
<feature type="compositionally biased region" description="Basic and acidic residues" evidence="1">
    <location>
        <begin position="232"/>
        <end position="264"/>
    </location>
</feature>
<accession>A0A6G1PVC6</accession>
<proteinExistence type="predicted"/>
<dbReference type="EMBL" id="CM015720">
    <property type="protein sequence ID" value="KAF3693936.1"/>
    <property type="molecule type" value="Genomic_DNA"/>
</dbReference>
<feature type="region of interest" description="Disordered" evidence="1">
    <location>
        <begin position="217"/>
        <end position="326"/>
    </location>
</feature>
<sequence>MLQRLRLQPGREGQAFLDTPANTTVASTWCQDGQREAVNFQKVNNSPVNGCEFINSAADSNSGTTGVEIQQQSLGCETDSGLIAFPSQKDNTDDDTGVGRVLGQATLPEPPPTKTGQLFPAQSLKDADITSFERTDGERVNFGSTAVTMNIPSDQDTVRSMGQNQHSNQGFMPTVYMWSLKPTDASLNAGIEENRMLHVDNGGFGVSAQRTDLQFAANSEATKNSSSTRKQRSSENRTRRWTQKIKERWRDRQERFGRKSKEEGGSLDQKAGQVNEISPQQLANENMNSAPNKGEESSFPLSDSRDPSKISPAHTEDSNPEGHIRSYSESEFGLGSFSLLEEIVTGQEWAKFLNPNLSAPSVNQSPSEDSLNQSQIPPNPYYSVRLSVFSNQQEGGNNQWKFLGTEATPGSNTGMAQLSPGASLPVSMEVLEKKQQESVHREADRSEPMDDGHNQSDMQLGQRRLGQQHRPPSFVQPADMLDKSRAHPNRKRQHQSGERRDDNFQTEKEGDREGSISTSSVTCSHEMDETGESQRDNMMSLYTLKYTPAPLSPSSFNTCAAAPQGVLKHSISQDLESSMETMTKRRRVEENRRVRFSEEVVSIEPPELDLDAIHSEEESEMDNDSVLEQECEVEQTVDAEVAPARRHALPAWIMALKRKNTGRKHR</sequence>
<feature type="compositionally biased region" description="Basic and acidic residues" evidence="1">
    <location>
        <begin position="432"/>
        <end position="454"/>
    </location>
</feature>
<evidence type="ECO:0000313" key="3">
    <source>
        <dbReference type="Proteomes" id="UP000503349"/>
    </source>
</evidence>
<protein>
    <submittedName>
        <fullName evidence="2">Uncharacterized protein</fullName>
    </submittedName>
</protein>